<dbReference type="SUPFAM" id="SSF55785">
    <property type="entry name" value="PYP-like sensor domain (PAS domain)"/>
    <property type="match status" value="1"/>
</dbReference>
<evidence type="ECO:0000259" key="4">
    <source>
        <dbReference type="PROSITE" id="PS50109"/>
    </source>
</evidence>
<dbReference type="SMART" id="SM00387">
    <property type="entry name" value="HATPase_c"/>
    <property type="match status" value="1"/>
</dbReference>
<gene>
    <name evidence="5" type="ORF">H1B27_00705</name>
</gene>
<name>A0ABS0NUW8_9BRAD</name>
<dbReference type="InterPro" id="IPR011712">
    <property type="entry name" value="Sig_transdc_His_kin_sub3_dim/P"/>
</dbReference>
<dbReference type="PROSITE" id="PS50109">
    <property type="entry name" value="HIS_KIN"/>
    <property type="match status" value="1"/>
</dbReference>
<dbReference type="PANTHER" id="PTHR24421">
    <property type="entry name" value="NITRATE/NITRITE SENSOR PROTEIN NARX-RELATED"/>
    <property type="match status" value="1"/>
</dbReference>
<organism evidence="5 6">
    <name type="scientific">Bradyrhizobium diversitatis</name>
    <dbReference type="NCBI Taxonomy" id="2755406"/>
    <lineage>
        <taxon>Bacteria</taxon>
        <taxon>Pseudomonadati</taxon>
        <taxon>Pseudomonadota</taxon>
        <taxon>Alphaproteobacteria</taxon>
        <taxon>Hyphomicrobiales</taxon>
        <taxon>Nitrobacteraceae</taxon>
        <taxon>Bradyrhizobium</taxon>
    </lineage>
</organism>
<dbReference type="InterPro" id="IPR035965">
    <property type="entry name" value="PAS-like_dom_sf"/>
</dbReference>
<dbReference type="InterPro" id="IPR005467">
    <property type="entry name" value="His_kinase_dom"/>
</dbReference>
<keyword evidence="6" id="KW-1185">Reference proteome</keyword>
<keyword evidence="3" id="KW-0902">Two-component regulatory system</keyword>
<dbReference type="InterPro" id="IPR003594">
    <property type="entry name" value="HATPase_dom"/>
</dbReference>
<accession>A0ABS0NUW8</accession>
<dbReference type="InterPro" id="IPR036890">
    <property type="entry name" value="HATPase_C_sf"/>
</dbReference>
<keyword evidence="2" id="KW-0418">Kinase</keyword>
<evidence type="ECO:0000313" key="5">
    <source>
        <dbReference type="EMBL" id="MBH5384808.1"/>
    </source>
</evidence>
<feature type="domain" description="Histidine kinase" evidence="4">
    <location>
        <begin position="255"/>
        <end position="351"/>
    </location>
</feature>
<dbReference type="Gene3D" id="1.20.5.1930">
    <property type="match status" value="1"/>
</dbReference>
<evidence type="ECO:0000256" key="3">
    <source>
        <dbReference type="ARBA" id="ARBA00023012"/>
    </source>
</evidence>
<dbReference type="CDD" id="cd16917">
    <property type="entry name" value="HATPase_UhpB-NarQ-NarX-like"/>
    <property type="match status" value="1"/>
</dbReference>
<dbReference type="InterPro" id="IPR050482">
    <property type="entry name" value="Sensor_HK_TwoCompSys"/>
</dbReference>
<evidence type="ECO:0000256" key="1">
    <source>
        <dbReference type="ARBA" id="ARBA00022679"/>
    </source>
</evidence>
<dbReference type="Pfam" id="PF07730">
    <property type="entry name" value="HisKA_3"/>
    <property type="match status" value="1"/>
</dbReference>
<protein>
    <submittedName>
        <fullName evidence="5">Diguanylate cyclase</fullName>
    </submittedName>
</protein>
<sequence>MRLGSEETSERRYWVFSPDLLFVARPSFRGHFVYEGINPAFELRLGISSEDVREMEISNCLNRHDAKAVSEALRACRAEGTEVRIRHSLAFGGERQNMETTVVPIMDAVADGAVRLIGSHRIVGKGSFHNAAGRSLAQESVNLLSIQEDIQQRIASDLHDSTCQHLIAASLGMMRFRQSMGDPVGAERLCDEIDASIDAALREIRAFAYLLHPQNLTDDGLKATIERYADGFATRTSLRITTRIVAGVDRLPYENQRSLLRVVQEALTNVFRHAKATQVSIVIEGTGSHFRLTVSDNGRGLQVGPTNQPISTGVGIPAMRARLEQIGGSLEIRSGPHHSGTVLCAVFPHASVTREAGEGTPLS</sequence>
<proteinExistence type="predicted"/>
<dbReference type="Proteomes" id="UP001194539">
    <property type="component" value="Unassembled WGS sequence"/>
</dbReference>
<dbReference type="EMBL" id="JACEGD010000001">
    <property type="protein sequence ID" value="MBH5384808.1"/>
    <property type="molecule type" value="Genomic_DNA"/>
</dbReference>
<dbReference type="Gene3D" id="3.30.450.20">
    <property type="entry name" value="PAS domain"/>
    <property type="match status" value="1"/>
</dbReference>
<dbReference type="PANTHER" id="PTHR24421:SF58">
    <property type="entry name" value="SIGNAL TRANSDUCTION HISTIDINE-PROTEIN KINASE_PHOSPHATASE UHPB"/>
    <property type="match status" value="1"/>
</dbReference>
<dbReference type="InterPro" id="IPR000014">
    <property type="entry name" value="PAS"/>
</dbReference>
<dbReference type="CDD" id="cd00130">
    <property type="entry name" value="PAS"/>
    <property type="match status" value="1"/>
</dbReference>
<reference evidence="5 6" key="1">
    <citation type="submission" date="2020-07" db="EMBL/GenBank/DDBJ databases">
        <title>Bradyrhizobium diversity isolated from nodules of indigenous legumes of Western Australia.</title>
        <authorList>
            <person name="Klepa M.S."/>
        </authorList>
    </citation>
    <scope>NUCLEOTIDE SEQUENCE [LARGE SCALE GENOMIC DNA]</scope>
    <source>
        <strain evidence="5 6">CNPSo 4019</strain>
    </source>
</reference>
<evidence type="ECO:0000313" key="6">
    <source>
        <dbReference type="Proteomes" id="UP001194539"/>
    </source>
</evidence>
<dbReference type="SUPFAM" id="SSF55874">
    <property type="entry name" value="ATPase domain of HSP90 chaperone/DNA topoisomerase II/histidine kinase"/>
    <property type="match status" value="1"/>
</dbReference>
<keyword evidence="1" id="KW-0808">Transferase</keyword>
<evidence type="ECO:0000256" key="2">
    <source>
        <dbReference type="ARBA" id="ARBA00022777"/>
    </source>
</evidence>
<dbReference type="Gene3D" id="3.30.565.10">
    <property type="entry name" value="Histidine kinase-like ATPase, C-terminal domain"/>
    <property type="match status" value="1"/>
</dbReference>
<dbReference type="Pfam" id="PF02518">
    <property type="entry name" value="HATPase_c"/>
    <property type="match status" value="1"/>
</dbReference>
<comment type="caution">
    <text evidence="5">The sequence shown here is derived from an EMBL/GenBank/DDBJ whole genome shotgun (WGS) entry which is preliminary data.</text>
</comment>